<dbReference type="AlphaFoldDB" id="A0A9P4GEA7"/>
<organism evidence="2 3">
    <name type="scientific">Cucurbitaria berberidis CBS 394.84</name>
    <dbReference type="NCBI Taxonomy" id="1168544"/>
    <lineage>
        <taxon>Eukaryota</taxon>
        <taxon>Fungi</taxon>
        <taxon>Dikarya</taxon>
        <taxon>Ascomycota</taxon>
        <taxon>Pezizomycotina</taxon>
        <taxon>Dothideomycetes</taxon>
        <taxon>Pleosporomycetidae</taxon>
        <taxon>Pleosporales</taxon>
        <taxon>Pleosporineae</taxon>
        <taxon>Cucurbitariaceae</taxon>
        <taxon>Cucurbitaria</taxon>
    </lineage>
</organism>
<evidence type="ECO:0000313" key="2">
    <source>
        <dbReference type="EMBL" id="KAF1844398.1"/>
    </source>
</evidence>
<feature type="domain" description="Azaphilone pigments biosynthesis cluster protein L N-terminal" evidence="1">
    <location>
        <begin position="4"/>
        <end position="144"/>
    </location>
</feature>
<proteinExistence type="predicted"/>
<dbReference type="InterPro" id="IPR031348">
    <property type="entry name" value="PigL_N"/>
</dbReference>
<dbReference type="GeneID" id="63851178"/>
<reference evidence="2" key="1">
    <citation type="submission" date="2020-01" db="EMBL/GenBank/DDBJ databases">
        <authorList>
            <consortium name="DOE Joint Genome Institute"/>
            <person name="Haridas S."/>
            <person name="Albert R."/>
            <person name="Binder M."/>
            <person name="Bloem J."/>
            <person name="Labutti K."/>
            <person name="Salamov A."/>
            <person name="Andreopoulos B."/>
            <person name="Baker S.E."/>
            <person name="Barry K."/>
            <person name="Bills G."/>
            <person name="Bluhm B.H."/>
            <person name="Cannon C."/>
            <person name="Castanera R."/>
            <person name="Culley D.E."/>
            <person name="Daum C."/>
            <person name="Ezra D."/>
            <person name="Gonzalez J.B."/>
            <person name="Henrissat B."/>
            <person name="Kuo A."/>
            <person name="Liang C."/>
            <person name="Lipzen A."/>
            <person name="Lutzoni F."/>
            <person name="Magnuson J."/>
            <person name="Mondo S."/>
            <person name="Nolan M."/>
            <person name="Ohm R."/>
            <person name="Pangilinan J."/>
            <person name="Park H.-J."/>
            <person name="Ramirez L."/>
            <person name="Alfaro M."/>
            <person name="Sun H."/>
            <person name="Tritt A."/>
            <person name="Yoshinaga Y."/>
            <person name="Zwiers L.-H."/>
            <person name="Turgeon B.G."/>
            <person name="Goodwin S.B."/>
            <person name="Spatafora J.W."/>
            <person name="Crous P.W."/>
            <person name="Grigoriev I.V."/>
        </authorList>
    </citation>
    <scope>NUCLEOTIDE SEQUENCE</scope>
    <source>
        <strain evidence="2">CBS 394.84</strain>
    </source>
</reference>
<gene>
    <name evidence="2" type="ORF">K460DRAFT_369266</name>
</gene>
<dbReference type="OrthoDB" id="1577640at2759"/>
<name>A0A9P4GEA7_9PLEO</name>
<dbReference type="Proteomes" id="UP000800039">
    <property type="component" value="Unassembled WGS sequence"/>
</dbReference>
<keyword evidence="3" id="KW-1185">Reference proteome</keyword>
<dbReference type="RefSeq" id="XP_040786961.1">
    <property type="nucleotide sequence ID" value="XM_040933927.1"/>
</dbReference>
<evidence type="ECO:0000259" key="1">
    <source>
        <dbReference type="Pfam" id="PF17111"/>
    </source>
</evidence>
<protein>
    <recommendedName>
        <fullName evidence="1">Azaphilone pigments biosynthesis cluster protein L N-terminal domain-containing protein</fullName>
    </recommendedName>
</protein>
<dbReference type="Pfam" id="PF17111">
    <property type="entry name" value="PigL_N"/>
    <property type="match status" value="1"/>
</dbReference>
<evidence type="ECO:0000313" key="3">
    <source>
        <dbReference type="Proteomes" id="UP000800039"/>
    </source>
</evidence>
<comment type="caution">
    <text evidence="2">The sequence shown here is derived from an EMBL/GenBank/DDBJ whole genome shotgun (WGS) entry which is preliminary data.</text>
</comment>
<sequence>MAEIAGTAVGIVSLSIQICERLVWYTNNVKDAREKAENLRTGLNQLSDVLEALEACIDRLRGPVLVTAARDSVIACANAMETIKNKLGSCSTSNKSKLRIGMGRLATRLIFLFKESDVLYLRGMVSDILQTWQVALHALQLRERIYQKVR</sequence>
<dbReference type="EMBL" id="ML976617">
    <property type="protein sequence ID" value="KAF1844398.1"/>
    <property type="molecule type" value="Genomic_DNA"/>
</dbReference>
<accession>A0A9P4GEA7</accession>